<feature type="transmembrane region" description="Helical" evidence="16">
    <location>
        <begin position="80"/>
        <end position="99"/>
    </location>
</feature>
<protein>
    <submittedName>
        <fullName evidence="18">Cell division protein FtsK</fullName>
    </submittedName>
</protein>
<keyword evidence="5 16" id="KW-0812">Transmembrane</keyword>
<name>A0A0D6XAC5_THEFI</name>
<keyword evidence="12" id="KW-0131">Cell cycle</keyword>
<evidence type="ECO:0000256" key="5">
    <source>
        <dbReference type="ARBA" id="ARBA00022692"/>
    </source>
</evidence>
<keyword evidence="19" id="KW-1185">Reference proteome</keyword>
<proteinExistence type="inferred from homology"/>
<dbReference type="InterPro" id="IPR018541">
    <property type="entry name" value="Ftsk_gamma"/>
</dbReference>
<dbReference type="Pfam" id="PF09397">
    <property type="entry name" value="FtsK_gamma"/>
    <property type="match status" value="1"/>
</dbReference>
<evidence type="ECO:0000256" key="12">
    <source>
        <dbReference type="ARBA" id="ARBA00023306"/>
    </source>
</evidence>
<dbReference type="SMART" id="SM00843">
    <property type="entry name" value="Ftsk_gamma"/>
    <property type="match status" value="1"/>
</dbReference>
<dbReference type="GO" id="GO:0051301">
    <property type="term" value="P:cell division"/>
    <property type="evidence" value="ECO:0007669"/>
    <property type="project" value="UniProtKB-KW"/>
</dbReference>
<dbReference type="InterPro" id="IPR002543">
    <property type="entry name" value="FtsK_dom"/>
</dbReference>
<dbReference type="GO" id="GO:0003677">
    <property type="term" value="F:DNA binding"/>
    <property type="evidence" value="ECO:0007669"/>
    <property type="project" value="UniProtKB-KW"/>
</dbReference>
<feature type="binding site" evidence="14">
    <location>
        <begin position="553"/>
        <end position="560"/>
    </location>
    <ligand>
        <name>ATP</name>
        <dbReference type="ChEBI" id="CHEBI:30616"/>
    </ligand>
</feature>
<keyword evidence="4 18" id="KW-0132">Cell division</keyword>
<dbReference type="PANTHER" id="PTHR22683">
    <property type="entry name" value="SPORULATION PROTEIN RELATED"/>
    <property type="match status" value="1"/>
</dbReference>
<dbReference type="RefSeq" id="WP_045246077.1">
    <property type="nucleotide sequence ID" value="NZ_JPSL02000037.1"/>
</dbReference>
<dbReference type="Pfam" id="PF13491">
    <property type="entry name" value="FtsK_4TM"/>
    <property type="match status" value="1"/>
</dbReference>
<feature type="transmembrane region" description="Helical" evidence="16">
    <location>
        <begin position="55"/>
        <end position="73"/>
    </location>
</feature>
<dbReference type="SUPFAM" id="SSF52540">
    <property type="entry name" value="P-loop containing nucleoside triphosphate hydrolases"/>
    <property type="match status" value="1"/>
</dbReference>
<comment type="subcellular location">
    <subcellularLocation>
        <location evidence="1">Cell membrane</location>
        <topology evidence="1">Multi-pass membrane protein</topology>
    </subcellularLocation>
</comment>
<dbReference type="InterPro" id="IPR036390">
    <property type="entry name" value="WH_DNA-bd_sf"/>
</dbReference>
<evidence type="ECO:0000256" key="11">
    <source>
        <dbReference type="ARBA" id="ARBA00023136"/>
    </source>
</evidence>
<dbReference type="GO" id="GO:0005524">
    <property type="term" value="F:ATP binding"/>
    <property type="evidence" value="ECO:0007669"/>
    <property type="project" value="UniProtKB-UniRule"/>
</dbReference>
<dbReference type="AlphaFoldDB" id="A0A0D6XAC5"/>
<evidence type="ECO:0000256" key="14">
    <source>
        <dbReference type="PROSITE-ProRule" id="PRU00289"/>
    </source>
</evidence>
<evidence type="ECO:0000256" key="4">
    <source>
        <dbReference type="ARBA" id="ARBA00022618"/>
    </source>
</evidence>
<evidence type="ECO:0000256" key="6">
    <source>
        <dbReference type="ARBA" id="ARBA00022741"/>
    </source>
</evidence>
<dbReference type="InterPro" id="IPR025199">
    <property type="entry name" value="FtsK_4TM"/>
</dbReference>
<sequence>MAKGKARKQTPNRDLEALGLFLVSLGAFLLTGAFPNLTGAVGAWVHDLLYRPLGLLGYAPSLALLAAGGSLLLSRPPGRVLRHLGFLLLLLLSLLPFLGEALGGLGQAAKALLTERLGALAYLFSALLTLALLDLWAHRPPLKTLLQALKLGVEGVRRGRLWLKTLLLRGRLSALARLYPDHPALLALAKNLSPKELPKVEEALRAFIRERVADLEAAIRAEARPLEPELKALAQGLEKPLPGRGPLREALEERRAALLLEAQALWARLGRLSEPVRLPPSLSGLRRGLKERERRRALWAELSGLLEDLKERAQAFALWLPFLEKGEKVQAEALKALLTSRPPSAVPATPEEEPALPSLEVALEPSWEPPRAQEAPPAPEPEPEAEPAPQPPGPASTALALPTPDLLDPPAPQAKDGRSEEEARRLAQVIDETLREFGVEARVVGFARGPSVTRYEILPAPGEKISRIANLQNDLARALAAGSVRVEAPIPGKNVIGLEVPNARRELVRFSEALLSQSYQSAQALLPLILGKSIEGEVWVRDLAKMPHLLIAGSTGSGKSVAINTLIMSLLYKHLPTRLRFLMVDPKMVELTPYEGIPHLIRPVVTNPEEAAGVLLGAVGHMERRYRMMSQVGARNLEQYNQKVQAEGGEALPYVVIVVDELADLMITAPKEVEQAILRLAQMARATGMHLILATQRPSVDILTSLIKVNIPARMAFAVSSQFDSRTILDTQGAERLIGQGDFLFYQPGLAKPVRLQAPYLSEEEVHRVAGFLRGQSFEDRFAEAYAQDFEPPRTESAGPGEVDFSDPLLRKAAEIVVEEGYGSVSRLQRRLSIGHARAGKLMDALEAMGIVGPHQGSKPREVLVTKDQLKDYFGG</sequence>
<evidence type="ECO:0000256" key="3">
    <source>
        <dbReference type="ARBA" id="ARBA00022475"/>
    </source>
</evidence>
<evidence type="ECO:0000256" key="13">
    <source>
        <dbReference type="ARBA" id="ARBA00025923"/>
    </source>
</evidence>
<comment type="similarity">
    <text evidence="2">Belongs to the FtsK/SpoIIIE/SftA family.</text>
</comment>
<evidence type="ECO:0000256" key="15">
    <source>
        <dbReference type="SAM" id="MobiDB-lite"/>
    </source>
</evidence>
<dbReference type="PANTHER" id="PTHR22683:SF41">
    <property type="entry name" value="DNA TRANSLOCASE FTSK"/>
    <property type="match status" value="1"/>
</dbReference>
<dbReference type="InterPro" id="IPR003593">
    <property type="entry name" value="AAA+_ATPase"/>
</dbReference>
<feature type="transmembrane region" description="Helical" evidence="16">
    <location>
        <begin position="15"/>
        <end position="35"/>
    </location>
</feature>
<dbReference type="PROSITE" id="PS50901">
    <property type="entry name" value="FTSK"/>
    <property type="match status" value="1"/>
</dbReference>
<dbReference type="OrthoDB" id="9807790at2"/>
<evidence type="ECO:0000256" key="9">
    <source>
        <dbReference type="ARBA" id="ARBA00022989"/>
    </source>
</evidence>
<dbReference type="GO" id="GO:0005886">
    <property type="term" value="C:plasma membrane"/>
    <property type="evidence" value="ECO:0007669"/>
    <property type="project" value="UniProtKB-SubCell"/>
</dbReference>
<dbReference type="Gene3D" id="3.30.980.40">
    <property type="match status" value="1"/>
</dbReference>
<feature type="compositionally biased region" description="Low complexity" evidence="15">
    <location>
        <begin position="395"/>
        <end position="406"/>
    </location>
</feature>
<dbReference type="SUPFAM" id="SSF46785">
    <property type="entry name" value="Winged helix' DNA-binding domain"/>
    <property type="match status" value="1"/>
</dbReference>
<dbReference type="EMBL" id="JPSL02000037">
    <property type="protein sequence ID" value="KIX84710.1"/>
    <property type="molecule type" value="Genomic_DNA"/>
</dbReference>
<keyword evidence="6 14" id="KW-0547">Nucleotide-binding</keyword>
<comment type="subunit">
    <text evidence="13">Homohexamer. Forms a ring that surrounds DNA.</text>
</comment>
<feature type="compositionally biased region" description="Pro residues" evidence="15">
    <location>
        <begin position="376"/>
        <end position="394"/>
    </location>
</feature>
<dbReference type="InterPro" id="IPR041027">
    <property type="entry name" value="FtsK_alpha"/>
</dbReference>
<dbReference type="Gene3D" id="3.40.50.300">
    <property type="entry name" value="P-loop containing nucleotide triphosphate hydrolases"/>
    <property type="match status" value="1"/>
</dbReference>
<keyword evidence="9 16" id="KW-1133">Transmembrane helix</keyword>
<evidence type="ECO:0000256" key="8">
    <source>
        <dbReference type="ARBA" id="ARBA00022840"/>
    </source>
</evidence>
<organism evidence="18 19">
    <name type="scientific">Thermus filiformis</name>
    <dbReference type="NCBI Taxonomy" id="276"/>
    <lineage>
        <taxon>Bacteria</taxon>
        <taxon>Thermotogati</taxon>
        <taxon>Deinococcota</taxon>
        <taxon>Deinococci</taxon>
        <taxon>Thermales</taxon>
        <taxon>Thermaceae</taxon>
        <taxon>Thermus</taxon>
    </lineage>
</organism>
<evidence type="ECO:0000256" key="16">
    <source>
        <dbReference type="SAM" id="Phobius"/>
    </source>
</evidence>
<gene>
    <name evidence="18" type="ORF">THFILI_03905</name>
</gene>
<evidence type="ECO:0000256" key="7">
    <source>
        <dbReference type="ARBA" id="ARBA00022829"/>
    </source>
</evidence>
<dbReference type="SMART" id="SM00382">
    <property type="entry name" value="AAA"/>
    <property type="match status" value="1"/>
</dbReference>
<evidence type="ECO:0000259" key="17">
    <source>
        <dbReference type="PROSITE" id="PS50901"/>
    </source>
</evidence>
<dbReference type="InterPro" id="IPR027417">
    <property type="entry name" value="P-loop_NTPase"/>
</dbReference>
<comment type="caution">
    <text evidence="18">The sequence shown here is derived from an EMBL/GenBank/DDBJ whole genome shotgun (WGS) entry which is preliminary data.</text>
</comment>
<evidence type="ECO:0000256" key="1">
    <source>
        <dbReference type="ARBA" id="ARBA00004651"/>
    </source>
</evidence>
<keyword evidence="7" id="KW-0159">Chromosome partition</keyword>
<dbReference type="Gene3D" id="1.10.10.10">
    <property type="entry name" value="Winged helix-like DNA-binding domain superfamily/Winged helix DNA-binding domain"/>
    <property type="match status" value="1"/>
</dbReference>
<keyword evidence="8 14" id="KW-0067">ATP-binding</keyword>
<dbReference type="InterPro" id="IPR050206">
    <property type="entry name" value="FtsK/SpoIIIE/SftA"/>
</dbReference>
<feature type="compositionally biased region" description="Basic and acidic residues" evidence="15">
    <location>
        <begin position="415"/>
        <end position="424"/>
    </location>
</feature>
<dbReference type="Pfam" id="PF17854">
    <property type="entry name" value="FtsK_alpha"/>
    <property type="match status" value="1"/>
</dbReference>
<dbReference type="Proteomes" id="UP000030364">
    <property type="component" value="Unassembled WGS sequence"/>
</dbReference>
<feature type="region of interest" description="Disordered" evidence="15">
    <location>
        <begin position="366"/>
        <end position="424"/>
    </location>
</feature>
<evidence type="ECO:0000313" key="19">
    <source>
        <dbReference type="Proteomes" id="UP000030364"/>
    </source>
</evidence>
<keyword evidence="11 16" id="KW-0472">Membrane</keyword>
<reference evidence="18 19" key="1">
    <citation type="journal article" date="2015" name="Genome Announc.">
        <title>Draft Genome Sequence of the Thermophile Thermus filiformis ATCC 43280, Producer of Carotenoid-(Di)glucoside-Branched Fatty Acid (Di)esters and Source of Hyperthermostable Enzymes of Biotechnological Interest.</title>
        <authorList>
            <person name="Mandelli F."/>
            <person name="Oliveira Ramires B."/>
            <person name="Couger M.B."/>
            <person name="Paixao D.A."/>
            <person name="Camilo C.M."/>
            <person name="Polikarpov I."/>
            <person name="Prade R."/>
            <person name="Riano-Pachon D.M."/>
            <person name="Squina F.M."/>
        </authorList>
    </citation>
    <scope>NUCLEOTIDE SEQUENCE [LARGE SCALE GENOMIC DNA]</scope>
    <source>
        <strain evidence="18 19">ATCC 43280</strain>
    </source>
</reference>
<evidence type="ECO:0000313" key="18">
    <source>
        <dbReference type="EMBL" id="KIX84710.1"/>
    </source>
</evidence>
<dbReference type="STRING" id="276.THFILI_03905"/>
<evidence type="ECO:0000256" key="2">
    <source>
        <dbReference type="ARBA" id="ARBA00006474"/>
    </source>
</evidence>
<dbReference type="Pfam" id="PF01580">
    <property type="entry name" value="FtsK_SpoIIIE"/>
    <property type="match status" value="1"/>
</dbReference>
<keyword evidence="10" id="KW-0238">DNA-binding</keyword>
<feature type="domain" description="FtsK" evidence="17">
    <location>
        <begin position="535"/>
        <end position="726"/>
    </location>
</feature>
<evidence type="ECO:0000256" key="10">
    <source>
        <dbReference type="ARBA" id="ARBA00023125"/>
    </source>
</evidence>
<dbReference type="GO" id="GO:0007059">
    <property type="term" value="P:chromosome segregation"/>
    <property type="evidence" value="ECO:0007669"/>
    <property type="project" value="UniProtKB-KW"/>
</dbReference>
<dbReference type="InterPro" id="IPR036388">
    <property type="entry name" value="WH-like_DNA-bd_sf"/>
</dbReference>
<accession>A0A0D6XAC5</accession>
<keyword evidence="3" id="KW-1003">Cell membrane</keyword>